<dbReference type="InterPro" id="IPR013216">
    <property type="entry name" value="Methyltransf_11"/>
</dbReference>
<reference evidence="2" key="1">
    <citation type="submission" date="2022-06" db="EMBL/GenBank/DDBJ databases">
        <title>New Polynucleobacter species.</title>
        <authorList>
            <person name="Hahn M.W."/>
        </authorList>
    </citation>
    <scope>NUCLEOTIDE SEQUENCE</scope>
    <source>
        <strain evidence="2">UK-FUSCHL-C3</strain>
    </source>
</reference>
<dbReference type="CDD" id="cd02440">
    <property type="entry name" value="AdoMet_MTases"/>
    <property type="match status" value="1"/>
</dbReference>
<accession>A0AAU8A320</accession>
<name>A0AAU8A320_9BURK</name>
<dbReference type="SUPFAM" id="SSF53335">
    <property type="entry name" value="S-adenosyl-L-methionine-dependent methyltransferases"/>
    <property type="match status" value="1"/>
</dbReference>
<proteinExistence type="predicted"/>
<feature type="domain" description="Methyltransferase type 11" evidence="1">
    <location>
        <begin position="173"/>
        <end position="216"/>
    </location>
</feature>
<organism evidence="2">
    <name type="scientific">Polynucleobacter sp. UK-FUSCHL-C3</name>
    <dbReference type="NCBI Taxonomy" id="2955208"/>
    <lineage>
        <taxon>Bacteria</taxon>
        <taxon>Pseudomonadati</taxon>
        <taxon>Pseudomonadota</taxon>
        <taxon>Betaproteobacteria</taxon>
        <taxon>Burkholderiales</taxon>
        <taxon>Burkholderiaceae</taxon>
        <taxon>Polynucleobacter</taxon>
    </lineage>
</organism>
<sequence>MLYQLIKEEGQFLPSEGSSIHPLSLADCLERQLLISPDNKKELISSIAGDSLEDNLNSYDIKNGCPVLYPKEISNAWLDGSIPLSYSVSPMQQYVLLSQIKQSKEINAPLDSVPARKHQFRFKDFCKGLTGLILDVGSDKPSHSMQFLPSDCEYLGLDPYAGDGEFRLIGLGEILPINHSSVDAVLFNTSLDHMLDYHTAIEEAYRVLRPGGRIVIATYAWIEAATLLTDSVHFHHFREFEIFGAMEKYFEIEDVRRYEDPKHATHRYGLYVMGTRRKD</sequence>
<dbReference type="GO" id="GO:0032259">
    <property type="term" value="P:methylation"/>
    <property type="evidence" value="ECO:0007669"/>
    <property type="project" value="UniProtKB-KW"/>
</dbReference>
<keyword evidence="2" id="KW-0489">Methyltransferase</keyword>
<evidence type="ECO:0000259" key="1">
    <source>
        <dbReference type="Pfam" id="PF08241"/>
    </source>
</evidence>
<dbReference type="EMBL" id="CP099959">
    <property type="protein sequence ID" value="XCC58004.1"/>
    <property type="molecule type" value="Genomic_DNA"/>
</dbReference>
<dbReference type="RefSeq" id="WP_353439149.1">
    <property type="nucleotide sequence ID" value="NZ_CP099959.1"/>
</dbReference>
<dbReference type="GO" id="GO:0008757">
    <property type="term" value="F:S-adenosylmethionine-dependent methyltransferase activity"/>
    <property type="evidence" value="ECO:0007669"/>
    <property type="project" value="InterPro"/>
</dbReference>
<dbReference type="Gene3D" id="3.40.50.150">
    <property type="entry name" value="Vaccinia Virus protein VP39"/>
    <property type="match status" value="1"/>
</dbReference>
<dbReference type="InterPro" id="IPR029063">
    <property type="entry name" value="SAM-dependent_MTases_sf"/>
</dbReference>
<dbReference type="Pfam" id="PF08241">
    <property type="entry name" value="Methyltransf_11"/>
    <property type="match status" value="1"/>
</dbReference>
<dbReference type="AlphaFoldDB" id="A0AAU8A320"/>
<protein>
    <submittedName>
        <fullName evidence="2">Class I SAM-dependent methyltransferase</fullName>
    </submittedName>
</protein>
<gene>
    <name evidence="2" type="ORF">NKE59_01565</name>
</gene>
<evidence type="ECO:0000313" key="2">
    <source>
        <dbReference type="EMBL" id="XCC58004.1"/>
    </source>
</evidence>
<keyword evidence="2" id="KW-0808">Transferase</keyword>